<dbReference type="PANTHER" id="PTHR20992:SF9">
    <property type="entry name" value="AT15442P-RELATED"/>
    <property type="match status" value="1"/>
</dbReference>
<sequence>MLSLRVSTTAQLSPAVEGLLTAEPHISSLTVLRGASLQPLGDVFIADIPRERANQLVDELRRLGVHQEGTIALNPVETWISRPGLTAEEDAPGQGDDAVVWAEVTERAYDDSHFNWTYLSFMVLATLLASIAILTDSTIVLIGAMVLGPEFVPIAALGLAMVRKRPMLFRQALRTLILGFAISIAFTTTLALILNLTNVVDFSELNSARPGTSFIYNVNWWSLAVALIAGAAGVLSLTSAKGSGLIGVFISVTTIPASGNIALGLAYGIWSQVLGSGAQLVVNIAGMAIAGWLTLLLQQRIWTRTTLGKVRPAPLQRADQ</sequence>
<keyword evidence="1" id="KW-0812">Transmembrane</keyword>
<gene>
    <name evidence="2" type="ORF">UFOPK1908_01052</name>
    <name evidence="3" type="ORF">UFOPK3576_00196</name>
</gene>
<keyword evidence="1" id="KW-1133">Transmembrane helix</keyword>
<dbReference type="InterPro" id="IPR005240">
    <property type="entry name" value="DUF389"/>
</dbReference>
<feature type="transmembrane region" description="Helical" evidence="1">
    <location>
        <begin position="116"/>
        <end position="133"/>
    </location>
</feature>
<evidence type="ECO:0000256" key="1">
    <source>
        <dbReference type="SAM" id="Phobius"/>
    </source>
</evidence>
<dbReference type="EMBL" id="CAFBMO010000004">
    <property type="protein sequence ID" value="CAB4895989.1"/>
    <property type="molecule type" value="Genomic_DNA"/>
</dbReference>
<name>A0A6J7FVR4_9ZZZZ</name>
<feature type="transmembrane region" description="Helical" evidence="1">
    <location>
        <begin position="244"/>
        <end position="270"/>
    </location>
</feature>
<evidence type="ECO:0000313" key="2">
    <source>
        <dbReference type="EMBL" id="CAB4624076.1"/>
    </source>
</evidence>
<feature type="transmembrane region" description="Helical" evidence="1">
    <location>
        <begin position="214"/>
        <end position="237"/>
    </location>
</feature>
<accession>A0A6J7FVR4</accession>
<keyword evidence="1" id="KW-0472">Membrane</keyword>
<dbReference type="EMBL" id="CAEZVB010000050">
    <property type="protein sequence ID" value="CAB4624076.1"/>
    <property type="molecule type" value="Genomic_DNA"/>
</dbReference>
<feature type="transmembrane region" description="Helical" evidence="1">
    <location>
        <begin position="276"/>
        <end position="297"/>
    </location>
</feature>
<protein>
    <submittedName>
        <fullName evidence="3">Unannotated protein</fullName>
    </submittedName>
</protein>
<feature type="transmembrane region" description="Helical" evidence="1">
    <location>
        <begin position="172"/>
        <end position="194"/>
    </location>
</feature>
<proteinExistence type="predicted"/>
<evidence type="ECO:0000313" key="3">
    <source>
        <dbReference type="EMBL" id="CAB4895989.1"/>
    </source>
</evidence>
<reference evidence="3" key="1">
    <citation type="submission" date="2020-05" db="EMBL/GenBank/DDBJ databases">
        <authorList>
            <person name="Chiriac C."/>
            <person name="Salcher M."/>
            <person name="Ghai R."/>
            <person name="Kavagutti S V."/>
        </authorList>
    </citation>
    <scope>NUCLEOTIDE SEQUENCE</scope>
</reference>
<feature type="transmembrane region" description="Helical" evidence="1">
    <location>
        <begin position="139"/>
        <end position="160"/>
    </location>
</feature>
<dbReference type="Pfam" id="PF04087">
    <property type="entry name" value="DUF389"/>
    <property type="match status" value="1"/>
</dbReference>
<organism evidence="3">
    <name type="scientific">freshwater metagenome</name>
    <dbReference type="NCBI Taxonomy" id="449393"/>
    <lineage>
        <taxon>unclassified sequences</taxon>
        <taxon>metagenomes</taxon>
        <taxon>ecological metagenomes</taxon>
    </lineage>
</organism>
<dbReference type="AlphaFoldDB" id="A0A6J7FVR4"/>
<dbReference type="PANTHER" id="PTHR20992">
    <property type="entry name" value="AT15442P-RELATED"/>
    <property type="match status" value="1"/>
</dbReference>